<evidence type="ECO:0000313" key="2">
    <source>
        <dbReference type="EMBL" id="QTP58502.1"/>
    </source>
</evidence>
<accession>A0ABX7WG91</accession>
<feature type="region of interest" description="Disordered" evidence="1">
    <location>
        <begin position="27"/>
        <end position="52"/>
    </location>
</feature>
<organism evidence="2 3">
    <name type="scientific">Halomonas sulfidivorans</name>
    <dbReference type="NCBI Taxonomy" id="2733488"/>
    <lineage>
        <taxon>Bacteria</taxon>
        <taxon>Pseudomonadati</taxon>
        <taxon>Pseudomonadota</taxon>
        <taxon>Gammaproteobacteria</taxon>
        <taxon>Oceanospirillales</taxon>
        <taxon>Halomonadaceae</taxon>
        <taxon>Halomonas</taxon>
    </lineage>
</organism>
<sequence>MRVWRRSCMGLLAVLWLSGCGGDGDSDSLEAEQVQSVDVSTEPDEAKASSPDVAPLPVEIDVSASLRDDRRLMIEGETSLPDGARLQLVVERELSGVRWQSRTSVTERRFVGGPFGPGSGLPDGGYTLTVKLLESSVQPATVRERIGDKGEHLEGPLVQSGRHGLGQVASYSRRYLIGSEPRRATDQADVLEVE</sequence>
<dbReference type="Proteomes" id="UP000671845">
    <property type="component" value="Chromosome"/>
</dbReference>
<protein>
    <submittedName>
        <fullName evidence="2">Uncharacterized protein</fullName>
    </submittedName>
</protein>
<reference evidence="2 3" key="1">
    <citation type="journal article" date="2021" name="Front. Microbiol.">
        <title>Aerobic Denitrification and Heterotrophic Sulfur Oxidation in the Genus Halomonas Revealed by Six Novel Species Characterizations and Genome-Based Analysis.</title>
        <authorList>
            <person name="Wang L."/>
            <person name="Shao Z."/>
        </authorList>
    </citation>
    <scope>NUCLEOTIDE SEQUENCE [LARGE SCALE GENOMIC DNA]</scope>
    <source>
        <strain evidence="2 3">MCCC 1A13718</strain>
    </source>
</reference>
<dbReference type="PROSITE" id="PS51257">
    <property type="entry name" value="PROKAR_LIPOPROTEIN"/>
    <property type="match status" value="1"/>
</dbReference>
<keyword evidence="3" id="KW-1185">Reference proteome</keyword>
<proteinExistence type="predicted"/>
<evidence type="ECO:0000256" key="1">
    <source>
        <dbReference type="SAM" id="MobiDB-lite"/>
    </source>
</evidence>
<gene>
    <name evidence="2" type="ORF">HNO53_07130</name>
</gene>
<evidence type="ECO:0000313" key="3">
    <source>
        <dbReference type="Proteomes" id="UP000671845"/>
    </source>
</evidence>
<dbReference type="EMBL" id="CP053383">
    <property type="protein sequence ID" value="QTP58502.1"/>
    <property type="molecule type" value="Genomic_DNA"/>
</dbReference>
<name>A0ABX7WG91_9GAMM</name>